<comment type="caution">
    <text evidence="3">The sequence shown here is derived from an EMBL/GenBank/DDBJ whole genome shotgun (WGS) entry which is preliminary data.</text>
</comment>
<evidence type="ECO:0000259" key="2">
    <source>
        <dbReference type="Pfam" id="PF00857"/>
    </source>
</evidence>
<dbReference type="SUPFAM" id="SSF52499">
    <property type="entry name" value="Isochorismatase-like hydrolases"/>
    <property type="match status" value="1"/>
</dbReference>
<name>A0ABN1HM82_9ACTN</name>
<dbReference type="InterPro" id="IPR036380">
    <property type="entry name" value="Isochorismatase-like_sf"/>
</dbReference>
<feature type="domain" description="Isochorismatase-like" evidence="2">
    <location>
        <begin position="19"/>
        <end position="96"/>
    </location>
</feature>
<dbReference type="InterPro" id="IPR000868">
    <property type="entry name" value="Isochorismatase-like_dom"/>
</dbReference>
<organism evidence="3 4">
    <name type="scientific">Streptomyces thermocarboxydovorans</name>
    <dbReference type="NCBI Taxonomy" id="59298"/>
    <lineage>
        <taxon>Bacteria</taxon>
        <taxon>Bacillati</taxon>
        <taxon>Actinomycetota</taxon>
        <taxon>Actinomycetes</taxon>
        <taxon>Kitasatosporales</taxon>
        <taxon>Streptomycetaceae</taxon>
        <taxon>Streptomyces</taxon>
    </lineage>
</organism>
<accession>A0ABN1HM82</accession>
<evidence type="ECO:0000313" key="4">
    <source>
        <dbReference type="Proteomes" id="UP001500724"/>
    </source>
</evidence>
<gene>
    <name evidence="3" type="ORF">GCM10009535_42450</name>
</gene>
<protein>
    <recommendedName>
        <fullName evidence="2">Isochorismatase-like domain-containing protein</fullName>
    </recommendedName>
</protein>
<keyword evidence="4" id="KW-1185">Reference proteome</keyword>
<evidence type="ECO:0000256" key="1">
    <source>
        <dbReference type="SAM" id="MobiDB-lite"/>
    </source>
</evidence>
<dbReference type="Proteomes" id="UP001500724">
    <property type="component" value="Unassembled WGS sequence"/>
</dbReference>
<dbReference type="EMBL" id="BAAAGU010000045">
    <property type="protein sequence ID" value="GAA0658658.1"/>
    <property type="molecule type" value="Genomic_DNA"/>
</dbReference>
<reference evidence="3 4" key="1">
    <citation type="journal article" date="2019" name="Int. J. Syst. Evol. Microbiol.">
        <title>The Global Catalogue of Microorganisms (GCM) 10K type strain sequencing project: providing services to taxonomists for standard genome sequencing and annotation.</title>
        <authorList>
            <consortium name="The Broad Institute Genomics Platform"/>
            <consortium name="The Broad Institute Genome Sequencing Center for Infectious Disease"/>
            <person name="Wu L."/>
            <person name="Ma J."/>
        </authorList>
    </citation>
    <scope>NUCLEOTIDE SEQUENCE [LARGE SCALE GENOMIC DNA]</scope>
    <source>
        <strain evidence="3 4">JCM 10367</strain>
    </source>
</reference>
<evidence type="ECO:0000313" key="3">
    <source>
        <dbReference type="EMBL" id="GAA0658658.1"/>
    </source>
</evidence>
<dbReference type="Gene3D" id="3.40.50.850">
    <property type="entry name" value="Isochorismatase-like"/>
    <property type="match status" value="1"/>
</dbReference>
<dbReference type="Pfam" id="PF00857">
    <property type="entry name" value="Isochorismatase"/>
    <property type="match status" value="1"/>
</dbReference>
<feature type="region of interest" description="Disordered" evidence="1">
    <location>
        <begin position="72"/>
        <end position="110"/>
    </location>
</feature>
<proteinExistence type="predicted"/>
<sequence length="110" mass="11488">MSIDRIYEDPYTAPRFASSALITIDVQRDFLSEAPHGIAGTTEVLPQIRQVASAFRATRRPVIHIVRVAPVAAGSDSSASTRQPAAPGPPAAGSRAGPCEPGPHPHAAAR</sequence>